<dbReference type="Proteomes" id="UP000240760">
    <property type="component" value="Unassembled WGS sequence"/>
</dbReference>
<dbReference type="EMBL" id="KZ679135">
    <property type="protein sequence ID" value="PTB74873.1"/>
    <property type="molecule type" value="Genomic_DNA"/>
</dbReference>
<gene>
    <name evidence="2" type="ORF">M440DRAFT_1036984</name>
</gene>
<evidence type="ECO:0000256" key="1">
    <source>
        <dbReference type="SAM" id="MobiDB-lite"/>
    </source>
</evidence>
<reference evidence="2 3" key="1">
    <citation type="submission" date="2016-07" db="EMBL/GenBank/DDBJ databases">
        <title>Multiple horizontal gene transfer events from other fungi enriched the ability of initially mycotrophic Trichoderma (Ascomycota) to feed on dead plant biomass.</title>
        <authorList>
            <consortium name="DOE Joint Genome Institute"/>
            <person name="Aerts A."/>
            <person name="Atanasova L."/>
            <person name="Chenthamara K."/>
            <person name="Zhang J."/>
            <person name="Grujic M."/>
            <person name="Henrissat B."/>
            <person name="Kuo A."/>
            <person name="Salamov A."/>
            <person name="Lipzen A."/>
            <person name="Labutti K."/>
            <person name="Barry K."/>
            <person name="Miao Y."/>
            <person name="Rahimi M.J."/>
            <person name="Shen Q."/>
            <person name="Grigoriev I.V."/>
            <person name="Kubicek C.P."/>
            <person name="Druzhinina I.S."/>
        </authorList>
    </citation>
    <scope>NUCLEOTIDE SEQUENCE [LARGE SCALE GENOMIC DNA]</scope>
    <source>
        <strain evidence="2 3">ATCC 18648</strain>
    </source>
</reference>
<dbReference type="AlphaFoldDB" id="A0A2T4BZX6"/>
<name>A0A2T4BZX6_TRILO</name>
<protein>
    <submittedName>
        <fullName evidence="2">Uncharacterized protein</fullName>
    </submittedName>
</protein>
<organism evidence="2 3">
    <name type="scientific">Trichoderma longibrachiatum ATCC 18648</name>
    <dbReference type="NCBI Taxonomy" id="983965"/>
    <lineage>
        <taxon>Eukaryota</taxon>
        <taxon>Fungi</taxon>
        <taxon>Dikarya</taxon>
        <taxon>Ascomycota</taxon>
        <taxon>Pezizomycotina</taxon>
        <taxon>Sordariomycetes</taxon>
        <taxon>Hypocreomycetidae</taxon>
        <taxon>Hypocreales</taxon>
        <taxon>Hypocreaceae</taxon>
        <taxon>Trichoderma</taxon>
    </lineage>
</organism>
<evidence type="ECO:0000313" key="3">
    <source>
        <dbReference type="Proteomes" id="UP000240760"/>
    </source>
</evidence>
<sequence length="229" mass="25537">MPCEAMRGHARQITSTQPSKHSTDPASMFPHPQLKLQLPSASSVFLVDSTCSAQSTYRRAHSILAWLCLSYASCFILDMSLFCPSGATGHALTPPTPPFPSDVSLLLLLACLGWVRGCSRWTSLAWPCCYSDDKYYALPRWDRSSALGCFSLPFTPLLETKAEGTKPHAGETHRTSYHPNQTYIKVHLTPDERFLFSSPVVVSHSFTLIVRCFSSFTGKGKEQRFRQLE</sequence>
<proteinExistence type="predicted"/>
<keyword evidence="3" id="KW-1185">Reference proteome</keyword>
<feature type="region of interest" description="Disordered" evidence="1">
    <location>
        <begin position="1"/>
        <end position="27"/>
    </location>
</feature>
<accession>A0A2T4BZX6</accession>
<evidence type="ECO:0000313" key="2">
    <source>
        <dbReference type="EMBL" id="PTB74873.1"/>
    </source>
</evidence>